<feature type="non-terminal residue" evidence="1">
    <location>
        <position position="1"/>
    </location>
</feature>
<dbReference type="EMBL" id="JAGKQH010000015">
    <property type="protein sequence ID" value="KAG6578557.1"/>
    <property type="molecule type" value="Genomic_DNA"/>
</dbReference>
<name>A0AAV6MCT8_9ROSI</name>
<gene>
    <name evidence="1" type="ORF">SDJN03_23005</name>
</gene>
<sequence>MEVGGEKEGHEKGMECGLLMVVRREGVGSVVDAGFHGQAKNRHWSSKSSNFDDRLPSPNSLYWYLPPPPPSSNFPATCCHAISNCTICIEESGSDWA</sequence>
<comment type="caution">
    <text evidence="1">The sequence shown here is derived from an EMBL/GenBank/DDBJ whole genome shotgun (WGS) entry which is preliminary data.</text>
</comment>
<dbReference type="Proteomes" id="UP000685013">
    <property type="component" value="Chromosome 15"/>
</dbReference>
<keyword evidence="2" id="KW-1185">Reference proteome</keyword>
<organism evidence="1 2">
    <name type="scientific">Cucurbita argyrosperma subsp. sororia</name>
    <dbReference type="NCBI Taxonomy" id="37648"/>
    <lineage>
        <taxon>Eukaryota</taxon>
        <taxon>Viridiplantae</taxon>
        <taxon>Streptophyta</taxon>
        <taxon>Embryophyta</taxon>
        <taxon>Tracheophyta</taxon>
        <taxon>Spermatophyta</taxon>
        <taxon>Magnoliopsida</taxon>
        <taxon>eudicotyledons</taxon>
        <taxon>Gunneridae</taxon>
        <taxon>Pentapetalae</taxon>
        <taxon>rosids</taxon>
        <taxon>fabids</taxon>
        <taxon>Cucurbitales</taxon>
        <taxon>Cucurbitaceae</taxon>
        <taxon>Cucurbiteae</taxon>
        <taxon>Cucurbita</taxon>
    </lineage>
</organism>
<protein>
    <submittedName>
        <fullName evidence="1">Uncharacterized protein</fullName>
    </submittedName>
</protein>
<dbReference type="AlphaFoldDB" id="A0AAV6MCT8"/>
<proteinExistence type="predicted"/>
<reference evidence="1 2" key="1">
    <citation type="journal article" date="2021" name="Hortic Res">
        <title>The domestication of Cucurbita argyrosperma as revealed by the genome of its wild relative.</title>
        <authorList>
            <person name="Barrera-Redondo J."/>
            <person name="Sanchez-de la Vega G."/>
            <person name="Aguirre-Liguori J.A."/>
            <person name="Castellanos-Morales G."/>
            <person name="Gutierrez-Guerrero Y.T."/>
            <person name="Aguirre-Dugua X."/>
            <person name="Aguirre-Planter E."/>
            <person name="Tenaillon M.I."/>
            <person name="Lira-Saade R."/>
            <person name="Eguiarte L.E."/>
        </authorList>
    </citation>
    <scope>NUCLEOTIDE SEQUENCE [LARGE SCALE GENOMIC DNA]</scope>
    <source>
        <strain evidence="1">JBR-2021</strain>
    </source>
</reference>
<accession>A0AAV6MCT8</accession>
<evidence type="ECO:0000313" key="1">
    <source>
        <dbReference type="EMBL" id="KAG6578557.1"/>
    </source>
</evidence>
<evidence type="ECO:0000313" key="2">
    <source>
        <dbReference type="Proteomes" id="UP000685013"/>
    </source>
</evidence>